<dbReference type="AlphaFoldDB" id="A0A2T0BMM7"/>
<comment type="caution">
    <text evidence="2">The sequence shown here is derived from an EMBL/GenBank/DDBJ whole genome shotgun (WGS) entry which is preliminary data.</text>
</comment>
<keyword evidence="3" id="KW-1185">Reference proteome</keyword>
<keyword evidence="1" id="KW-0472">Membrane</keyword>
<protein>
    <submittedName>
        <fullName evidence="2">Uncharacterized protein</fullName>
    </submittedName>
</protein>
<evidence type="ECO:0000313" key="3">
    <source>
        <dbReference type="Proteomes" id="UP000237798"/>
    </source>
</evidence>
<keyword evidence="1" id="KW-0812">Transmembrane</keyword>
<dbReference type="EMBL" id="PVXP01000024">
    <property type="protein sequence ID" value="PRR85116.1"/>
    <property type="molecule type" value="Genomic_DNA"/>
</dbReference>
<evidence type="ECO:0000256" key="1">
    <source>
        <dbReference type="SAM" id="Phobius"/>
    </source>
</evidence>
<evidence type="ECO:0000313" key="2">
    <source>
        <dbReference type="EMBL" id="PRR85116.1"/>
    </source>
</evidence>
<feature type="transmembrane region" description="Helical" evidence="1">
    <location>
        <begin position="9"/>
        <end position="28"/>
    </location>
</feature>
<name>A0A2T0BMM7_9CLOT</name>
<reference evidence="2 3" key="1">
    <citation type="submission" date="2018-03" db="EMBL/GenBank/DDBJ databases">
        <title>Genome sequence of Clostridium luticellarii DSM 29923.</title>
        <authorList>
            <person name="Poehlein A."/>
            <person name="Daniel R."/>
        </authorList>
    </citation>
    <scope>NUCLEOTIDE SEQUENCE [LARGE SCALE GENOMIC DNA]</scope>
    <source>
        <strain evidence="2 3">DSM 29923</strain>
    </source>
</reference>
<proteinExistence type="predicted"/>
<keyword evidence="1" id="KW-1133">Transmembrane helix</keyword>
<dbReference type="Proteomes" id="UP000237798">
    <property type="component" value="Unassembled WGS sequence"/>
</dbReference>
<sequence>MKIKRKSPIVIAVIIVSAFTVLFALLSIKNSSNYLFRLLAQGDLCLTHINSY</sequence>
<accession>A0A2T0BMM7</accession>
<gene>
    <name evidence="2" type="ORF">CLLU_19450</name>
</gene>
<dbReference type="RefSeq" id="WP_158255914.1">
    <property type="nucleotide sequence ID" value="NZ_JALCPJ010000018.1"/>
</dbReference>
<organism evidence="2 3">
    <name type="scientific">Clostridium luticellarii</name>
    <dbReference type="NCBI Taxonomy" id="1691940"/>
    <lineage>
        <taxon>Bacteria</taxon>
        <taxon>Bacillati</taxon>
        <taxon>Bacillota</taxon>
        <taxon>Clostridia</taxon>
        <taxon>Eubacteriales</taxon>
        <taxon>Clostridiaceae</taxon>
        <taxon>Clostridium</taxon>
    </lineage>
</organism>